<dbReference type="RefSeq" id="XP_005785352.1">
    <property type="nucleotide sequence ID" value="XM_005785295.1"/>
</dbReference>
<evidence type="ECO:0000256" key="2">
    <source>
        <dbReference type="ARBA" id="ARBA00022679"/>
    </source>
</evidence>
<keyword evidence="1" id="KW-0489">Methyltransferase</keyword>
<dbReference type="Pfam" id="PF05958">
    <property type="entry name" value="tRNA_U5-meth_tr"/>
    <property type="match status" value="1"/>
</dbReference>
<dbReference type="HOGENOM" id="CLU_2042474_0_0_1"/>
<dbReference type="AlphaFoldDB" id="A0A0D3I055"/>
<evidence type="ECO:0000256" key="3">
    <source>
        <dbReference type="ARBA" id="ARBA00022691"/>
    </source>
</evidence>
<organism evidence="4 5">
    <name type="scientific">Emiliania huxleyi (strain CCMP1516)</name>
    <dbReference type="NCBI Taxonomy" id="280463"/>
    <lineage>
        <taxon>Eukaryota</taxon>
        <taxon>Haptista</taxon>
        <taxon>Haptophyta</taxon>
        <taxon>Prymnesiophyceae</taxon>
        <taxon>Isochrysidales</taxon>
        <taxon>Noelaerhabdaceae</taxon>
        <taxon>Emiliania</taxon>
    </lineage>
</organism>
<dbReference type="KEGG" id="ehx:EMIHUDRAFT_253236"/>
<evidence type="ECO:0000313" key="4">
    <source>
        <dbReference type="EnsemblProtists" id="EOD04640"/>
    </source>
</evidence>
<dbReference type="EnsemblProtists" id="EOD04640">
    <property type="protein sequence ID" value="EOD04640"/>
    <property type="gene ID" value="EMIHUDRAFT_220706"/>
</dbReference>
<dbReference type="RefSeq" id="XP_005757069.1">
    <property type="nucleotide sequence ID" value="XM_005757012.1"/>
</dbReference>
<name>A0A0D3I055_EMIH1</name>
<accession>A0A0D3I055</accession>
<proteinExistence type="predicted"/>
<dbReference type="GO" id="GO:0032259">
    <property type="term" value="P:methylation"/>
    <property type="evidence" value="ECO:0007669"/>
    <property type="project" value="UniProtKB-KW"/>
</dbReference>
<dbReference type="GO" id="GO:0006396">
    <property type="term" value="P:RNA processing"/>
    <property type="evidence" value="ECO:0007669"/>
    <property type="project" value="InterPro"/>
</dbReference>
<keyword evidence="3" id="KW-0949">S-adenosyl-L-methionine</keyword>
<evidence type="ECO:0008006" key="6">
    <source>
        <dbReference type="Google" id="ProtNLM"/>
    </source>
</evidence>
<reference evidence="5" key="1">
    <citation type="journal article" date="2013" name="Nature">
        <title>Pan genome of the phytoplankton Emiliania underpins its global distribution.</title>
        <authorList>
            <person name="Read B.A."/>
            <person name="Kegel J."/>
            <person name="Klute M.J."/>
            <person name="Kuo A."/>
            <person name="Lefebvre S.C."/>
            <person name="Maumus F."/>
            <person name="Mayer C."/>
            <person name="Miller J."/>
            <person name="Monier A."/>
            <person name="Salamov A."/>
            <person name="Young J."/>
            <person name="Aguilar M."/>
            <person name="Claverie J.M."/>
            <person name="Frickenhaus S."/>
            <person name="Gonzalez K."/>
            <person name="Herman E.K."/>
            <person name="Lin Y.C."/>
            <person name="Napier J."/>
            <person name="Ogata H."/>
            <person name="Sarno A.F."/>
            <person name="Shmutz J."/>
            <person name="Schroeder D."/>
            <person name="de Vargas C."/>
            <person name="Verret F."/>
            <person name="von Dassow P."/>
            <person name="Valentin K."/>
            <person name="Van de Peer Y."/>
            <person name="Wheeler G."/>
            <person name="Dacks J.B."/>
            <person name="Delwiche C.F."/>
            <person name="Dyhrman S.T."/>
            <person name="Glockner G."/>
            <person name="John U."/>
            <person name="Richards T."/>
            <person name="Worden A.Z."/>
            <person name="Zhang X."/>
            <person name="Grigoriev I.V."/>
            <person name="Allen A.E."/>
            <person name="Bidle K."/>
            <person name="Borodovsky M."/>
            <person name="Bowler C."/>
            <person name="Brownlee C."/>
            <person name="Cock J.M."/>
            <person name="Elias M."/>
            <person name="Gladyshev V.N."/>
            <person name="Groth M."/>
            <person name="Guda C."/>
            <person name="Hadaegh A."/>
            <person name="Iglesias-Rodriguez M.D."/>
            <person name="Jenkins J."/>
            <person name="Jones B.M."/>
            <person name="Lawson T."/>
            <person name="Leese F."/>
            <person name="Lindquist E."/>
            <person name="Lobanov A."/>
            <person name="Lomsadze A."/>
            <person name="Malik S.B."/>
            <person name="Marsh M.E."/>
            <person name="Mackinder L."/>
            <person name="Mock T."/>
            <person name="Mueller-Roeber B."/>
            <person name="Pagarete A."/>
            <person name="Parker M."/>
            <person name="Probert I."/>
            <person name="Quesneville H."/>
            <person name="Raines C."/>
            <person name="Rensing S.A."/>
            <person name="Riano-Pachon D.M."/>
            <person name="Richier S."/>
            <person name="Rokitta S."/>
            <person name="Shiraiwa Y."/>
            <person name="Soanes D.M."/>
            <person name="van der Giezen M."/>
            <person name="Wahlund T.M."/>
            <person name="Williams B."/>
            <person name="Wilson W."/>
            <person name="Wolfe G."/>
            <person name="Wurch L.L."/>
        </authorList>
    </citation>
    <scope>NUCLEOTIDE SEQUENCE</scope>
</reference>
<protein>
    <recommendedName>
        <fullName evidence="6">Secreted protein</fullName>
    </recommendedName>
</protein>
<evidence type="ECO:0000256" key="1">
    <source>
        <dbReference type="ARBA" id="ARBA00022603"/>
    </source>
</evidence>
<dbReference type="GO" id="GO:0008173">
    <property type="term" value="F:RNA methyltransferase activity"/>
    <property type="evidence" value="ECO:0007669"/>
    <property type="project" value="InterPro"/>
</dbReference>
<dbReference type="GeneID" id="17250839"/>
<dbReference type="EnsemblProtists" id="EOD32923">
    <property type="protein sequence ID" value="EOD32923"/>
    <property type="gene ID" value="EMIHUDRAFT_253236"/>
</dbReference>
<reference evidence="4" key="2">
    <citation type="submission" date="2024-10" db="UniProtKB">
        <authorList>
            <consortium name="EnsemblProtists"/>
        </authorList>
    </citation>
    <scope>IDENTIFICATION</scope>
</reference>
<dbReference type="InterPro" id="IPR010280">
    <property type="entry name" value="U5_MeTrfase_fam"/>
</dbReference>
<dbReference type="KEGG" id="ehx:EMIHUDRAFT_220706"/>
<keyword evidence="5" id="KW-1185">Reference proteome</keyword>
<keyword evidence="2" id="KW-0808">Transferase</keyword>
<evidence type="ECO:0000313" key="5">
    <source>
        <dbReference type="Proteomes" id="UP000013827"/>
    </source>
</evidence>
<sequence>MLMILARLVRAESFWAVVKVRSPHTGPEVWYPREALLDNLQRGGLLQTHAMVRSAIFDHFAYTPHLECAVLLRRRTHCVNRPLWSTDSSNNKKWPSLMCTPRQRGKARYDKRYTVYDNHTL</sequence>
<dbReference type="GeneID" id="17278196"/>
<dbReference type="Proteomes" id="UP000013827">
    <property type="component" value="Unassembled WGS sequence"/>
</dbReference>
<dbReference type="PaxDb" id="2903-EOD04640"/>